<feature type="domain" description="CARD" evidence="1">
    <location>
        <begin position="112"/>
        <end position="202"/>
    </location>
</feature>
<dbReference type="PANTHER" id="PTHR15034">
    <property type="entry name" value="DEATH DOMAIN-CONTAINING PROTEIN CRADD"/>
    <property type="match status" value="1"/>
</dbReference>
<dbReference type="SMART" id="SM00114">
    <property type="entry name" value="CARD"/>
    <property type="match status" value="2"/>
</dbReference>
<reference evidence="2" key="1">
    <citation type="submission" date="2023-08" db="EMBL/GenBank/DDBJ databases">
        <authorList>
            <person name="Alioto T."/>
            <person name="Alioto T."/>
            <person name="Gomez Garrido J."/>
        </authorList>
    </citation>
    <scope>NUCLEOTIDE SEQUENCE</scope>
</reference>
<dbReference type="EMBL" id="OX597833">
    <property type="protein sequence ID" value="CAI9738021.1"/>
    <property type="molecule type" value="Genomic_DNA"/>
</dbReference>
<keyword evidence="3" id="KW-1185">Reference proteome</keyword>
<dbReference type="GO" id="GO:0042981">
    <property type="term" value="P:regulation of apoptotic process"/>
    <property type="evidence" value="ECO:0007669"/>
    <property type="project" value="InterPro"/>
</dbReference>
<dbReference type="InterPro" id="IPR011029">
    <property type="entry name" value="DEATH-like_dom_sf"/>
</dbReference>
<dbReference type="GO" id="GO:0070513">
    <property type="term" value="F:death domain binding"/>
    <property type="evidence" value="ECO:0007669"/>
    <property type="project" value="InterPro"/>
</dbReference>
<dbReference type="Gene3D" id="1.10.533.10">
    <property type="entry name" value="Death Domain, Fas"/>
    <property type="match status" value="2"/>
</dbReference>
<dbReference type="Pfam" id="PF00619">
    <property type="entry name" value="CARD"/>
    <property type="match status" value="2"/>
</dbReference>
<evidence type="ECO:0000313" key="3">
    <source>
        <dbReference type="Proteomes" id="UP001162480"/>
    </source>
</evidence>
<dbReference type="InterPro" id="IPR001315">
    <property type="entry name" value="CARD"/>
</dbReference>
<dbReference type="CDD" id="cd01671">
    <property type="entry name" value="CARD"/>
    <property type="match status" value="2"/>
</dbReference>
<sequence length="205" mass="23567">MSSSKEKLLNYRPFIVKNLVSIEDVVDTLISDGILTTSVNEDIKSCENEDNKIRKLLDFLVKKDKSEFNMFCSALNSTGNEHIALKLTSDGPLSKNETAPSLQLVNKKRTIMDDKDKDILRKLRVQFVKNMIDVEGVVDILFSEDVIKDSHKSLILRHLERSKQIRNLLDILPKRFNNTMSIFIKALEETDNIVLINKIKELRHV</sequence>
<dbReference type="InterPro" id="IPR037939">
    <property type="entry name" value="CRADD"/>
</dbReference>
<dbReference type="Proteomes" id="UP001162480">
    <property type="component" value="Chromosome 20"/>
</dbReference>
<evidence type="ECO:0000259" key="1">
    <source>
        <dbReference type="SMART" id="SM00114"/>
    </source>
</evidence>
<dbReference type="SUPFAM" id="SSF47986">
    <property type="entry name" value="DEATH domain"/>
    <property type="match status" value="2"/>
</dbReference>
<dbReference type="AlphaFoldDB" id="A0AA36FGC4"/>
<gene>
    <name evidence="2" type="ORF">OCTVUL_1B020906</name>
</gene>
<accession>A0AA36FGC4</accession>
<evidence type="ECO:0000313" key="2">
    <source>
        <dbReference type="EMBL" id="CAI9738021.1"/>
    </source>
</evidence>
<protein>
    <submittedName>
        <fullName evidence="2">Death 3-like isoform X4</fullName>
    </submittedName>
</protein>
<dbReference type="PANTHER" id="PTHR15034:SF5">
    <property type="entry name" value="DEATH DOMAIN-CONTAINING PROTEIN CRADD"/>
    <property type="match status" value="1"/>
</dbReference>
<proteinExistence type="predicted"/>
<feature type="domain" description="CARD" evidence="1">
    <location>
        <begin position="1"/>
        <end position="89"/>
    </location>
</feature>
<organism evidence="2 3">
    <name type="scientific">Octopus vulgaris</name>
    <name type="common">Common octopus</name>
    <dbReference type="NCBI Taxonomy" id="6645"/>
    <lineage>
        <taxon>Eukaryota</taxon>
        <taxon>Metazoa</taxon>
        <taxon>Spiralia</taxon>
        <taxon>Lophotrochozoa</taxon>
        <taxon>Mollusca</taxon>
        <taxon>Cephalopoda</taxon>
        <taxon>Coleoidea</taxon>
        <taxon>Octopodiformes</taxon>
        <taxon>Octopoda</taxon>
        <taxon>Incirrata</taxon>
        <taxon>Octopodidae</taxon>
        <taxon>Octopus</taxon>
    </lineage>
</organism>
<dbReference type="GO" id="GO:0002020">
    <property type="term" value="F:protease binding"/>
    <property type="evidence" value="ECO:0007669"/>
    <property type="project" value="InterPro"/>
</dbReference>
<name>A0AA36FGC4_OCTVU</name>